<evidence type="ECO:0000259" key="9">
    <source>
        <dbReference type="PROSITE" id="PS50075"/>
    </source>
</evidence>
<dbReference type="PROSITE" id="PS00455">
    <property type="entry name" value="AMP_BINDING"/>
    <property type="match status" value="1"/>
</dbReference>
<dbReference type="CDD" id="cd19535">
    <property type="entry name" value="Cyc_NRPS"/>
    <property type="match status" value="1"/>
</dbReference>
<evidence type="ECO:0000313" key="11">
    <source>
        <dbReference type="Proteomes" id="UP000176005"/>
    </source>
</evidence>
<dbReference type="InterPro" id="IPR036736">
    <property type="entry name" value="ACP-like_sf"/>
</dbReference>
<dbReference type="NCBIfam" id="TIGR01733">
    <property type="entry name" value="AA-adenyl-dom"/>
    <property type="match status" value="1"/>
</dbReference>
<keyword evidence="6" id="KW-0597">Phosphoprotein</keyword>
<comment type="similarity">
    <text evidence="3">Belongs to the ATP-dependent AMP-binding enzyme family. MbtB subfamily.</text>
</comment>
<dbReference type="FunFam" id="3.30.559.10:FF:000023">
    <property type="entry name" value="Non-ribosomal peptide synthetase"/>
    <property type="match status" value="1"/>
</dbReference>
<dbReference type="Gene3D" id="3.40.50.12780">
    <property type="entry name" value="N-terminal domain of ligase-like"/>
    <property type="match status" value="1"/>
</dbReference>
<dbReference type="Gene3D" id="3.30.300.30">
    <property type="match status" value="1"/>
</dbReference>
<dbReference type="GO" id="GO:0031177">
    <property type="term" value="F:phosphopantetheine binding"/>
    <property type="evidence" value="ECO:0007669"/>
    <property type="project" value="TreeGrafter"/>
</dbReference>
<dbReference type="GO" id="GO:0009403">
    <property type="term" value="P:toxin biosynthetic process"/>
    <property type="evidence" value="ECO:0007669"/>
    <property type="project" value="UniProtKB-ARBA"/>
</dbReference>
<dbReference type="Pfam" id="PF00975">
    <property type="entry name" value="Thioesterase"/>
    <property type="match status" value="1"/>
</dbReference>
<dbReference type="InterPro" id="IPR029063">
    <property type="entry name" value="SAM-dependent_MTases_sf"/>
</dbReference>
<dbReference type="SUPFAM" id="SSF53335">
    <property type="entry name" value="S-adenosyl-L-methionine-dependent methyltransferases"/>
    <property type="match status" value="1"/>
</dbReference>
<dbReference type="PATRIC" id="fig|518642.10.peg.6815"/>
<proteinExistence type="inferred from homology"/>
<dbReference type="EMBL" id="LJGW01000111">
    <property type="protein sequence ID" value="OEV12819.1"/>
    <property type="molecule type" value="Genomic_DNA"/>
</dbReference>
<comment type="pathway">
    <text evidence="2">Siderophore biosynthesis; mycobactin biosynthesis.</text>
</comment>
<evidence type="ECO:0000256" key="1">
    <source>
        <dbReference type="ARBA" id="ARBA00001957"/>
    </source>
</evidence>
<dbReference type="InterPro" id="IPR009081">
    <property type="entry name" value="PP-bd_ACP"/>
</dbReference>
<dbReference type="SUPFAM" id="SSF47336">
    <property type="entry name" value="ACP-like"/>
    <property type="match status" value="1"/>
</dbReference>
<evidence type="ECO:0000256" key="6">
    <source>
        <dbReference type="ARBA" id="ARBA00022553"/>
    </source>
</evidence>
<dbReference type="FunFam" id="3.40.50.12780:FF:000012">
    <property type="entry name" value="Non-ribosomal peptide synthetase"/>
    <property type="match status" value="1"/>
</dbReference>
<evidence type="ECO:0000256" key="3">
    <source>
        <dbReference type="ARBA" id="ARBA00007380"/>
    </source>
</evidence>
<dbReference type="InterPro" id="IPR000873">
    <property type="entry name" value="AMP-dep_synth/lig_dom"/>
</dbReference>
<dbReference type="PROSITE" id="PS50075">
    <property type="entry name" value="CARRIER"/>
    <property type="match status" value="1"/>
</dbReference>
<dbReference type="Gene3D" id="3.40.50.1820">
    <property type="entry name" value="alpha/beta hydrolase"/>
    <property type="match status" value="1"/>
</dbReference>
<dbReference type="Gene3D" id="3.40.50.150">
    <property type="entry name" value="Vaccinia Virus protein VP39"/>
    <property type="match status" value="1"/>
</dbReference>
<name>A0A1E7L9D4_9ACTN</name>
<dbReference type="CDD" id="cd12114">
    <property type="entry name" value="A_NRPS_TlmIV_like"/>
    <property type="match status" value="1"/>
</dbReference>
<evidence type="ECO:0000256" key="2">
    <source>
        <dbReference type="ARBA" id="ARBA00005102"/>
    </source>
</evidence>
<evidence type="ECO:0000256" key="8">
    <source>
        <dbReference type="ARBA" id="ARBA00033440"/>
    </source>
</evidence>
<dbReference type="SUPFAM" id="SSF52777">
    <property type="entry name" value="CoA-dependent acyltransferases"/>
    <property type="match status" value="2"/>
</dbReference>
<dbReference type="InterPro" id="IPR044894">
    <property type="entry name" value="TubC_N_sf"/>
</dbReference>
<dbReference type="GO" id="GO:0016874">
    <property type="term" value="F:ligase activity"/>
    <property type="evidence" value="ECO:0007669"/>
    <property type="project" value="UniProtKB-KW"/>
</dbReference>
<dbReference type="FunFam" id="3.30.559.30:FF:000006">
    <property type="entry name" value="Yersiniabactin polyketide/non-ribosomal peptide synthetase"/>
    <property type="match status" value="1"/>
</dbReference>
<dbReference type="InterPro" id="IPR045851">
    <property type="entry name" value="AMP-bd_C_sf"/>
</dbReference>
<dbReference type="Pfam" id="PF00501">
    <property type="entry name" value="AMP-binding"/>
    <property type="match status" value="1"/>
</dbReference>
<evidence type="ECO:0000256" key="5">
    <source>
        <dbReference type="ARBA" id="ARBA00022450"/>
    </source>
</evidence>
<dbReference type="Pfam" id="PF08242">
    <property type="entry name" value="Methyltransf_12"/>
    <property type="match status" value="1"/>
</dbReference>
<dbReference type="SUPFAM" id="SSF56801">
    <property type="entry name" value="Acetyl-CoA synthetase-like"/>
    <property type="match status" value="1"/>
</dbReference>
<dbReference type="Gene3D" id="3.30.559.10">
    <property type="entry name" value="Chloramphenicol acetyltransferase-like domain"/>
    <property type="match status" value="1"/>
</dbReference>
<dbReference type="Pfam" id="PF13193">
    <property type="entry name" value="AMP-binding_C"/>
    <property type="match status" value="1"/>
</dbReference>
<evidence type="ECO:0000313" key="10">
    <source>
        <dbReference type="EMBL" id="OEV12819.1"/>
    </source>
</evidence>
<dbReference type="InterPro" id="IPR020845">
    <property type="entry name" value="AMP-binding_CS"/>
</dbReference>
<dbReference type="Pfam" id="PF00550">
    <property type="entry name" value="PP-binding"/>
    <property type="match status" value="1"/>
</dbReference>
<dbReference type="InterPro" id="IPR010071">
    <property type="entry name" value="AA_adenyl_dom"/>
</dbReference>
<evidence type="ECO:0000256" key="7">
    <source>
        <dbReference type="ARBA" id="ARBA00022598"/>
    </source>
</evidence>
<dbReference type="InterPro" id="IPR057737">
    <property type="entry name" value="Condensation_MtbB-like"/>
</dbReference>
<dbReference type="InterPro" id="IPR041464">
    <property type="entry name" value="TubC_N"/>
</dbReference>
<dbReference type="Proteomes" id="UP000176005">
    <property type="component" value="Unassembled WGS sequence"/>
</dbReference>
<dbReference type="Pfam" id="PF00668">
    <property type="entry name" value="Condensation"/>
    <property type="match status" value="1"/>
</dbReference>
<dbReference type="InterPro" id="IPR023213">
    <property type="entry name" value="CAT-like_dom_sf"/>
</dbReference>
<sequence length="1816" mass="198334">MTSTTTPAELIARLRRSGVQLWEQDGTLRYRAPKGSLGPEQLQELKDGKTRILDLLRSEAQPQELTPDPAGRHAPFPLTDVQSAYLLGRNEAFGYGGVACHVYLEITYPDLDPERTEDAWNRLVERHDMLRAVIDPAGHQSVLPTVPRLSVPVEDMRGAGTERLENSLKQAREDMGHRVYDSSHWPLFDLRVTRTDTRAVLHLSMDFLIADWASIWLLLAEFEALHSDPGTRLQPLQVRFRDYLLAERGLQETAAYQRDKQYWLARLDTLPLAPDLPVVDDDAVAPRFRRRFLKLDTAAWEQLKDRAQRRGVTPSSVVLAAYAAVIGRWSRTRDFCLNLTVLNRLPLHPDIGRIVGDFTSINLLAVEEGGDSTFTERAQAVAGQLFEDLDHRLYSGVEVLRELARHRGREAALMPVVFTSAIGLADAATESRASGRLDGYGITQTPQVFIDCQAMDDAEGLQVNWDVREGVFPDGLVDDMFDAFERLLRHLADGEEPWDAQDAIALPRWQAEERRRANDTSAPLPDALLHHGVFAQALRTPDRPALITPDGTLTYAELAARARGVARELRSAGCASGERVAVVMDKGAEQVVAVLGALLAGCVYLPVDTVQPVRRRTAMLTDAGVRHVLTQSWVNAGLREENYRVVAVDSVEPVSTDEAYDDIERDPDEPAYVIYTSGSTGRPKGVVISHRAALNTLVDIGRRFEIGADDRVLGLANLGFDLSVFDVFGPLSTGGALVLPDPARSTDPSHWAQLIAEHGVSVWNSVPALMQMLATYLDGEKDVGLPTLRLALLSGDWIPVPLPGAITRRLPGLNVVSLGGATEASIWSIHHPCVPADAGRPSVPYGLPLANQGFRVLDTALRDCPVWVTGELYISGDGLAQGYLGDEETTAHRFIAHPRDGQRLYRTGDMGRYLPGGEIEFLGREDTQVKVRGHRIELGEIEAALCDHPAVATACVVADGTGTERGLLGVVETTATDEPGEGATALGPSVSKAADATLPAVGQAETAAHIASFDTAVLTSMAGALATMGLPAQAGEISEARLREAGVASRHHWLVRRWAAVLSEAGISHADDGTVERRWSDAEAAWREEIASRDVLAYVREHASRLPELLRGTKDPVQLLFPDGSFDTAHALYRHNAAARYLNQAVASALSRIASEHPEDRPLRVLEAGAGTGGTTEDALASLAGRDTDYLFTDVAPFFLPEARSRFGHHASVRFGVFDIDEGYRDQGLAPNSFDVVLAAGVLENARDIDAALARLTELVAPGGWLLLTEPTREHPWILASQAFMMTEPQDGRAHDGPSYLDREQWLERLAKSGAEEVLCLPGHGHVLGDQHLHLFAARVKTSRAGATEAELTAFVRERLPAHMIPSHIQIADALPLTRNGKVDRTTLRHWRPATPAEEQQHLTDEAPVGALEARLAELWAAALPSGRIGRTDDFYDHGADSLIMARMAGRIREEIPEAADVPFDTMLRHLLNRPTVAELAQFLDADDSTAAQPALRRATTGNAALMPFSTSGEGPLRVMFHAGLGTMDCYRPLAGRLVEQDLGPVLGIVIDDTERYCSLDPATVVERAADDYAERILAEGHGRVQLIGYCLGGLYATEVARRLEERGVTVDDLVLISSHPVVIDVEDDLMIEILFLPNLHISFAQTGLGDLDGDTLVRGFMHVIDRNDGKVPQGALDAVGGDAQLDEAGAFFRHLRSFTREERFEVYARTASRESGEAVPADMVTALFKVFRQSFLSARFTPPPYAGDIRFLRPRGASGFAPGMDETTLAFWRDVCIGNLPVTDVEGNHFSCIEEPNAGRVAELVAAPLLPSPKR</sequence>
<dbReference type="GO" id="GO:0005737">
    <property type="term" value="C:cytoplasm"/>
    <property type="evidence" value="ECO:0007669"/>
    <property type="project" value="TreeGrafter"/>
</dbReference>
<comment type="caution">
    <text evidence="10">The sequence shown here is derived from an EMBL/GenBank/DDBJ whole genome shotgun (WGS) entry which is preliminary data.</text>
</comment>
<dbReference type="InterPro" id="IPR013217">
    <property type="entry name" value="Methyltransf_12"/>
</dbReference>
<dbReference type="InterPro" id="IPR001242">
    <property type="entry name" value="Condensation_dom"/>
</dbReference>
<comment type="cofactor">
    <cofactor evidence="1">
        <name>pantetheine 4'-phosphate</name>
        <dbReference type="ChEBI" id="CHEBI:47942"/>
    </cofactor>
</comment>
<accession>A0A1E7L9D4</accession>
<keyword evidence="5" id="KW-0596">Phosphopantetheine</keyword>
<keyword evidence="11" id="KW-1185">Reference proteome</keyword>
<dbReference type="GO" id="GO:0000036">
    <property type="term" value="F:acyl carrier activity"/>
    <property type="evidence" value="ECO:0007669"/>
    <property type="project" value="TreeGrafter"/>
</dbReference>
<reference evidence="10 11" key="1">
    <citation type="journal article" date="2016" name="Front. Microbiol.">
        <title>Comparative Genomics Analysis of Streptomyces Species Reveals Their Adaptation to the Marine Environment and Their Diversity at the Genomic Level.</title>
        <authorList>
            <person name="Tian X."/>
            <person name="Zhang Z."/>
            <person name="Yang T."/>
            <person name="Chen M."/>
            <person name="Li J."/>
            <person name="Chen F."/>
            <person name="Yang J."/>
            <person name="Li W."/>
            <person name="Zhang B."/>
            <person name="Zhang Z."/>
            <person name="Wu J."/>
            <person name="Zhang C."/>
            <person name="Long L."/>
            <person name="Xiao J."/>
        </authorList>
    </citation>
    <scope>NUCLEOTIDE SEQUENCE [LARGE SCALE GENOMIC DNA]</scope>
    <source>
        <strain evidence="10 11">SCSIO 10429</strain>
    </source>
</reference>
<evidence type="ECO:0000256" key="4">
    <source>
        <dbReference type="ARBA" id="ARBA00016743"/>
    </source>
</evidence>
<dbReference type="Pfam" id="PF18563">
    <property type="entry name" value="TubC_N"/>
    <property type="match status" value="1"/>
</dbReference>
<dbReference type="GO" id="GO:0043041">
    <property type="term" value="P:amino acid activation for nonribosomal peptide biosynthetic process"/>
    <property type="evidence" value="ECO:0007669"/>
    <property type="project" value="TreeGrafter"/>
</dbReference>
<dbReference type="InterPro" id="IPR029058">
    <property type="entry name" value="AB_hydrolase_fold"/>
</dbReference>
<organism evidence="10 11">
    <name type="scientific">Streptomyces nanshensis</name>
    <dbReference type="NCBI Taxonomy" id="518642"/>
    <lineage>
        <taxon>Bacteria</taxon>
        <taxon>Bacillati</taxon>
        <taxon>Actinomycetota</taxon>
        <taxon>Actinomycetes</taxon>
        <taxon>Kitasatosporales</taxon>
        <taxon>Streptomycetaceae</taxon>
        <taxon>Streptomyces</taxon>
    </lineage>
</organism>
<gene>
    <name evidence="10" type="ORF">AN218_06270</name>
</gene>
<feature type="domain" description="Carrier" evidence="9">
    <location>
        <begin position="1407"/>
        <end position="1488"/>
    </location>
</feature>
<dbReference type="InterPro" id="IPR025110">
    <property type="entry name" value="AMP-bd_C"/>
</dbReference>
<dbReference type="CDD" id="cd02440">
    <property type="entry name" value="AdoMet_MTases"/>
    <property type="match status" value="1"/>
</dbReference>
<dbReference type="PANTHER" id="PTHR45527">
    <property type="entry name" value="NONRIBOSOMAL PEPTIDE SYNTHETASE"/>
    <property type="match status" value="1"/>
</dbReference>
<keyword evidence="7" id="KW-0436">Ligase</keyword>
<dbReference type="Gene3D" id="1.10.10.1830">
    <property type="entry name" value="Non-ribosomal peptide synthase, adenylation domain"/>
    <property type="match status" value="1"/>
</dbReference>
<protein>
    <recommendedName>
        <fullName evidence="4">Phenyloxazoline synthase MbtB</fullName>
    </recommendedName>
    <alternativeName>
        <fullName evidence="8">Mycobactin synthetase protein B</fullName>
    </alternativeName>
</protein>
<dbReference type="InterPro" id="IPR001031">
    <property type="entry name" value="Thioesterase"/>
</dbReference>
<dbReference type="InterPro" id="IPR042099">
    <property type="entry name" value="ANL_N_sf"/>
</dbReference>
<dbReference type="PANTHER" id="PTHR45527:SF10">
    <property type="entry name" value="PYOCHELIN SYNTHASE PCHF"/>
    <property type="match status" value="1"/>
</dbReference>
<dbReference type="Gene3D" id="1.10.1200.10">
    <property type="entry name" value="ACP-like"/>
    <property type="match status" value="1"/>
</dbReference>
<dbReference type="Gene3D" id="3.30.559.30">
    <property type="entry name" value="Nonribosomal peptide synthetase, condensation domain"/>
    <property type="match status" value="1"/>
</dbReference>
<dbReference type="RefSeq" id="WP_070015623.1">
    <property type="nucleotide sequence ID" value="NZ_LJGW01000111.1"/>
</dbReference>
<dbReference type="SUPFAM" id="SSF53474">
    <property type="entry name" value="alpha/beta-Hydrolases"/>
    <property type="match status" value="1"/>
</dbReference>